<dbReference type="InterPro" id="IPR052035">
    <property type="entry name" value="ZnF_BED_domain_contain"/>
</dbReference>
<organism evidence="12 13">
    <name type="scientific">Lithocarpus litseifolius</name>
    <dbReference type="NCBI Taxonomy" id="425828"/>
    <lineage>
        <taxon>Eukaryota</taxon>
        <taxon>Viridiplantae</taxon>
        <taxon>Streptophyta</taxon>
        <taxon>Embryophyta</taxon>
        <taxon>Tracheophyta</taxon>
        <taxon>Spermatophyta</taxon>
        <taxon>Magnoliopsida</taxon>
        <taxon>eudicotyledons</taxon>
        <taxon>Gunneridae</taxon>
        <taxon>Pentapetalae</taxon>
        <taxon>rosids</taxon>
        <taxon>fabids</taxon>
        <taxon>Fagales</taxon>
        <taxon>Fagaceae</taxon>
        <taxon>Lithocarpus</taxon>
    </lineage>
</organism>
<evidence type="ECO:0000256" key="4">
    <source>
        <dbReference type="ARBA" id="ARBA00022833"/>
    </source>
</evidence>
<keyword evidence="8" id="KW-0539">Nucleus</keyword>
<accession>A0AAW2CY30</accession>
<dbReference type="InterPro" id="IPR008906">
    <property type="entry name" value="HATC_C_dom"/>
</dbReference>
<dbReference type="PROSITE" id="PS50808">
    <property type="entry name" value="ZF_BED"/>
    <property type="match status" value="1"/>
</dbReference>
<dbReference type="EMBL" id="JAZDWU010000005">
    <property type="protein sequence ID" value="KAL0002997.1"/>
    <property type="molecule type" value="Genomic_DNA"/>
</dbReference>
<protein>
    <recommendedName>
        <fullName evidence="11">BED-type domain-containing protein</fullName>
    </recommendedName>
</protein>
<dbReference type="Proteomes" id="UP001459277">
    <property type="component" value="Unassembled WGS sequence"/>
</dbReference>
<dbReference type="SMART" id="SM00614">
    <property type="entry name" value="ZnF_BED"/>
    <property type="match status" value="1"/>
</dbReference>
<feature type="region of interest" description="Disordered" evidence="10">
    <location>
        <begin position="1"/>
        <end position="25"/>
    </location>
</feature>
<dbReference type="GO" id="GO:0005634">
    <property type="term" value="C:nucleus"/>
    <property type="evidence" value="ECO:0007669"/>
    <property type="project" value="UniProtKB-SubCell"/>
</dbReference>
<keyword evidence="3 9" id="KW-0863">Zinc-finger</keyword>
<evidence type="ECO:0000256" key="8">
    <source>
        <dbReference type="ARBA" id="ARBA00023242"/>
    </source>
</evidence>
<name>A0AAW2CY30_9ROSI</name>
<evidence type="ECO:0000259" key="11">
    <source>
        <dbReference type="PROSITE" id="PS50808"/>
    </source>
</evidence>
<evidence type="ECO:0000256" key="2">
    <source>
        <dbReference type="ARBA" id="ARBA00022723"/>
    </source>
</evidence>
<dbReference type="InterPro" id="IPR012337">
    <property type="entry name" value="RNaseH-like_sf"/>
</dbReference>
<comment type="caution">
    <text evidence="12">The sequence shown here is derived from an EMBL/GenBank/DDBJ whole genome shotgun (WGS) entry which is preliminary data.</text>
</comment>
<dbReference type="PANTHER" id="PTHR46481:SF7">
    <property type="entry name" value="ZINC FINGER BED DOMAIN-CONTAINING PROTEIN RICESLEEPER 2-LIKE"/>
    <property type="match status" value="1"/>
</dbReference>
<dbReference type="InterPro" id="IPR036236">
    <property type="entry name" value="Znf_C2H2_sf"/>
</dbReference>
<dbReference type="Pfam" id="PF05699">
    <property type="entry name" value="Dimer_Tnp_hAT"/>
    <property type="match status" value="1"/>
</dbReference>
<gene>
    <name evidence="12" type="ORF">SO802_016778</name>
</gene>
<keyword evidence="6" id="KW-0238">DNA-binding</keyword>
<evidence type="ECO:0000256" key="6">
    <source>
        <dbReference type="ARBA" id="ARBA00023125"/>
    </source>
</evidence>
<dbReference type="Pfam" id="PF05056">
    <property type="entry name" value="DUF674"/>
    <property type="match status" value="1"/>
</dbReference>
<keyword evidence="2" id="KW-0479">Metal-binding</keyword>
<evidence type="ECO:0000256" key="7">
    <source>
        <dbReference type="ARBA" id="ARBA00023163"/>
    </source>
</evidence>
<evidence type="ECO:0000313" key="12">
    <source>
        <dbReference type="EMBL" id="KAL0002997.1"/>
    </source>
</evidence>
<dbReference type="Pfam" id="PF02892">
    <property type="entry name" value="zf-BED"/>
    <property type="match status" value="1"/>
</dbReference>
<proteinExistence type="predicted"/>
<keyword evidence="7" id="KW-0804">Transcription</keyword>
<comment type="subcellular location">
    <subcellularLocation>
        <location evidence="1">Nucleus</location>
    </subcellularLocation>
</comment>
<evidence type="ECO:0000256" key="10">
    <source>
        <dbReference type="SAM" id="MobiDB-lite"/>
    </source>
</evidence>
<feature type="compositionally biased region" description="Pro residues" evidence="10">
    <location>
        <begin position="1"/>
        <end position="15"/>
    </location>
</feature>
<keyword evidence="13" id="KW-1185">Reference proteome</keyword>
<dbReference type="AlphaFoldDB" id="A0AAW2CY30"/>
<dbReference type="GO" id="GO:0046983">
    <property type="term" value="F:protein dimerization activity"/>
    <property type="evidence" value="ECO:0007669"/>
    <property type="project" value="InterPro"/>
</dbReference>
<dbReference type="InterPro" id="IPR003656">
    <property type="entry name" value="Znf_BED"/>
</dbReference>
<evidence type="ECO:0000256" key="3">
    <source>
        <dbReference type="ARBA" id="ARBA00022771"/>
    </source>
</evidence>
<dbReference type="GO" id="GO:0003677">
    <property type="term" value="F:DNA binding"/>
    <property type="evidence" value="ECO:0007669"/>
    <property type="project" value="UniProtKB-KW"/>
</dbReference>
<dbReference type="GO" id="GO:0008270">
    <property type="term" value="F:zinc ion binding"/>
    <property type="evidence" value="ECO:0007669"/>
    <property type="project" value="UniProtKB-KW"/>
</dbReference>
<dbReference type="SUPFAM" id="SSF53098">
    <property type="entry name" value="Ribonuclease H-like"/>
    <property type="match status" value="1"/>
</dbReference>
<dbReference type="PANTHER" id="PTHR46481">
    <property type="entry name" value="ZINC FINGER BED DOMAIN-CONTAINING PROTEIN 4"/>
    <property type="match status" value="1"/>
</dbReference>
<evidence type="ECO:0000313" key="13">
    <source>
        <dbReference type="Proteomes" id="UP001459277"/>
    </source>
</evidence>
<sequence>MDAPSNPNPPAPNGPNDPLIVDDEPLPKKAKVNENRSTRELSNVWEHFVRLQNREKSECKYCKKQYNSARRNGTSSMRAHLLKCKKIPGVIDTSQTTLSFQAKKAGGVEGEFSNELVVAEFSIERIWMALARMIIVDELPFRFVEHDGFIYFMGVAEPRFPVPSCLTVARDCIKLWFEEREKLTSYLKLGQRVSLTTDTWTSIQNLNYMCLTCHYIVGNWTYQKRILNFFIVPNHKGETIGKTIERCLNDWGIKMVITVTVDNAKPNDVALDYLKKLEMKDGCMLGGRFLHMRCAAHILTLIVQGGLKGSRNSIVKVRNAVRYVKLSPKRMDRFKEAVEDEKIQSKSLLSLDVPTRWNSTYFMLEAVEKFETAFDRMHEEDVEFSSYFMEVDGNGKQKHIGPPKGEDWVNVRMFCNFLRLFYEIASHEFDEHIVTEDDNECTTDVDKYLNEASEKNRESFDILAWWKVNSTRYVILSKVARDVMAIPVSTVASESAFSTGGHVLDPFRSLLAPKTMEALICAQNWLKNPSKPINLREVMNEVESLEQDVEAEAHQAQNNPYFSSGQTDGGYVEEVVTYMVMDDLAVEPLSSTASIISLLDKFNVKDMGTLEEKVVELGMDEGVKLLRTSLLSKSVLTDVFLLPMLELETEIMALMQK</sequence>
<feature type="domain" description="BED-type" evidence="11">
    <location>
        <begin position="39"/>
        <end position="83"/>
    </location>
</feature>
<keyword evidence="4" id="KW-0862">Zinc</keyword>
<dbReference type="InterPro" id="IPR007750">
    <property type="entry name" value="DUF674"/>
</dbReference>
<evidence type="ECO:0000256" key="9">
    <source>
        <dbReference type="PROSITE-ProRule" id="PRU00027"/>
    </source>
</evidence>
<evidence type="ECO:0000256" key="1">
    <source>
        <dbReference type="ARBA" id="ARBA00004123"/>
    </source>
</evidence>
<evidence type="ECO:0000256" key="5">
    <source>
        <dbReference type="ARBA" id="ARBA00023015"/>
    </source>
</evidence>
<dbReference type="SUPFAM" id="SSF57667">
    <property type="entry name" value="beta-beta-alpha zinc fingers"/>
    <property type="match status" value="1"/>
</dbReference>
<keyword evidence="5" id="KW-0805">Transcription regulation</keyword>
<dbReference type="SUPFAM" id="SSF140996">
    <property type="entry name" value="Hermes dimerisation domain"/>
    <property type="match status" value="1"/>
</dbReference>
<reference evidence="12 13" key="1">
    <citation type="submission" date="2024-01" db="EMBL/GenBank/DDBJ databases">
        <title>A telomere-to-telomere, gap-free genome of sweet tea (Lithocarpus litseifolius).</title>
        <authorList>
            <person name="Zhou J."/>
        </authorList>
    </citation>
    <scope>NUCLEOTIDE SEQUENCE [LARGE SCALE GENOMIC DNA]</scope>
    <source>
        <strain evidence="12">Zhou-2022a</strain>
        <tissue evidence="12">Leaf</tissue>
    </source>
</reference>